<protein>
    <submittedName>
        <fullName evidence="1">Uncharacterized protein</fullName>
    </submittedName>
</protein>
<accession>A0A1A6A2J9</accession>
<dbReference type="EMBL" id="KI894032">
    <property type="protein sequence ID" value="OBR84287.1"/>
    <property type="molecule type" value="Genomic_DNA"/>
</dbReference>
<gene>
    <name evidence="1" type="ORF">I303_05144</name>
</gene>
<evidence type="ECO:0000313" key="1">
    <source>
        <dbReference type="EMBL" id="OBR84287.1"/>
    </source>
</evidence>
<dbReference type="AlphaFoldDB" id="A0A1A6A2J9"/>
<name>A0A1A6A2J9_9TREE</name>
<dbReference type="STRING" id="1296121.A0A1A6A2J9"/>
<dbReference type="VEuPathDB" id="FungiDB:I303_05144"/>
<organism evidence="1">
    <name type="scientific">Kwoniella dejecticola CBS 10117</name>
    <dbReference type="NCBI Taxonomy" id="1296121"/>
    <lineage>
        <taxon>Eukaryota</taxon>
        <taxon>Fungi</taxon>
        <taxon>Dikarya</taxon>
        <taxon>Basidiomycota</taxon>
        <taxon>Agaricomycotina</taxon>
        <taxon>Tremellomycetes</taxon>
        <taxon>Tremellales</taxon>
        <taxon>Cryptococcaceae</taxon>
        <taxon>Kwoniella</taxon>
    </lineage>
</organism>
<reference evidence="1" key="1">
    <citation type="submission" date="2013-07" db="EMBL/GenBank/DDBJ databases">
        <title>The Genome Sequence of Cryptococcus dejecticola CBS10117.</title>
        <authorList>
            <consortium name="The Broad Institute Genome Sequencing Platform"/>
            <person name="Cuomo C."/>
            <person name="Litvintseva A."/>
            <person name="Chen Y."/>
            <person name="Heitman J."/>
            <person name="Sun S."/>
            <person name="Springer D."/>
            <person name="Dromer F."/>
            <person name="Young S.K."/>
            <person name="Zeng Q."/>
            <person name="Gargeya S."/>
            <person name="Fitzgerald M."/>
            <person name="Abouelleil A."/>
            <person name="Alvarado L."/>
            <person name="Berlin A.M."/>
            <person name="Chapman S.B."/>
            <person name="Dewar J."/>
            <person name="Goldberg J."/>
            <person name="Griggs A."/>
            <person name="Gujja S."/>
            <person name="Hansen M."/>
            <person name="Howarth C."/>
            <person name="Imamovic A."/>
            <person name="Larimer J."/>
            <person name="McCowan C."/>
            <person name="Murphy C."/>
            <person name="Pearson M."/>
            <person name="Priest M."/>
            <person name="Roberts A."/>
            <person name="Saif S."/>
            <person name="Shea T."/>
            <person name="Sykes S."/>
            <person name="Wortman J."/>
            <person name="Nusbaum C."/>
            <person name="Birren B."/>
        </authorList>
    </citation>
    <scope>NUCLEOTIDE SEQUENCE [LARGE SCALE GENOMIC DNA]</scope>
    <source>
        <strain evidence="1">CBS 10117</strain>
    </source>
</reference>
<proteinExistence type="predicted"/>
<sequence>MSQQQALPLSYPGPRTGEKFFDHQKAGLSKMLFMENDYRSLYEAMVRHDPSLKDLQYLDLSSFPHSWRHEGGDEWSQDFSDTLGHEEIRPLQGKGMILADEWAKSELKFAGWERVTLIILLRSRWGSPRANLPTSQGIQIVGNIHRRATCTKST</sequence>